<dbReference type="PROSITE" id="PS51184">
    <property type="entry name" value="JMJC"/>
    <property type="match status" value="1"/>
</dbReference>
<dbReference type="EMBL" id="JAMSHT010000001">
    <property type="protein sequence ID" value="MCM8557867.1"/>
    <property type="molecule type" value="Genomic_DNA"/>
</dbReference>
<dbReference type="PANTHER" id="PTHR12461:SF105">
    <property type="entry name" value="HYPOXIA-INDUCIBLE FACTOR 1-ALPHA INHIBITOR"/>
    <property type="match status" value="1"/>
</dbReference>
<keyword evidence="3" id="KW-1185">Reference proteome</keyword>
<reference evidence="2" key="1">
    <citation type="submission" date="2022-06" db="EMBL/GenBank/DDBJ databases">
        <title>Sphingomicrobium sedimins sp. nov., a marine bacterium isolated from tidal flat.</title>
        <authorList>
            <person name="Kim C.-H."/>
            <person name="Yoo Y."/>
            <person name="Kim J.-J."/>
        </authorList>
    </citation>
    <scope>NUCLEOTIDE SEQUENCE</scope>
    <source>
        <strain evidence="2">GRR-S6-50</strain>
    </source>
</reference>
<sequence length="328" mass="36836">MANVKELIAEGLLDGADEAALRQKLVEAGASPAKADYELKRLEKDPYASALLRASRRIAKRDWTLGLYGKLAGERAEGLTIPTTDNPQPADFFEQFYAANLPVKLTGLVDHWDALDKWDLDYLDAKVGAQRVEMQERRESEADYELDKGRHRNVVPMKEIIARLKELGDTPSNDFYVTAYNDSTNKRSLAALWDDLGPVSILQASGQNDGFFWLGPKGTLTPFHHDLTNNLLVQVKGRKKVRMVPSWDVARMRNFVHCFSGREPTDWDVEDPALPPLLETTIGPGEAIFLPIGWWHHVEALDLSISMSFTNFAADNDFLSGYPSDSRF</sequence>
<protein>
    <submittedName>
        <fullName evidence="2">Cupin-like domain-containing protein</fullName>
    </submittedName>
</protein>
<comment type="caution">
    <text evidence="2">The sequence shown here is derived from an EMBL/GenBank/DDBJ whole genome shotgun (WGS) entry which is preliminary data.</text>
</comment>
<evidence type="ECO:0000313" key="3">
    <source>
        <dbReference type="Proteomes" id="UP001155128"/>
    </source>
</evidence>
<dbReference type="AlphaFoldDB" id="A0A9X2EM26"/>
<accession>A0A9X2EM26</accession>
<evidence type="ECO:0000313" key="2">
    <source>
        <dbReference type="EMBL" id="MCM8557867.1"/>
    </source>
</evidence>
<dbReference type="InterPro" id="IPR041667">
    <property type="entry name" value="Cupin_8"/>
</dbReference>
<proteinExistence type="predicted"/>
<dbReference type="SUPFAM" id="SSF51197">
    <property type="entry name" value="Clavaminate synthase-like"/>
    <property type="match status" value="1"/>
</dbReference>
<dbReference type="Pfam" id="PF13621">
    <property type="entry name" value="Cupin_8"/>
    <property type="match status" value="1"/>
</dbReference>
<dbReference type="InterPro" id="IPR003347">
    <property type="entry name" value="JmjC_dom"/>
</dbReference>
<dbReference type="RefSeq" id="WP_252114306.1">
    <property type="nucleotide sequence ID" value="NZ_JAMSHT010000001.1"/>
</dbReference>
<dbReference type="Gene3D" id="2.60.120.650">
    <property type="entry name" value="Cupin"/>
    <property type="match status" value="1"/>
</dbReference>
<dbReference type="SMART" id="SM00558">
    <property type="entry name" value="JmjC"/>
    <property type="match status" value="1"/>
</dbReference>
<dbReference type="PANTHER" id="PTHR12461">
    <property type="entry name" value="HYPOXIA-INDUCIBLE FACTOR 1 ALPHA INHIBITOR-RELATED"/>
    <property type="match status" value="1"/>
</dbReference>
<name>A0A9X2EM26_9SPHN</name>
<gene>
    <name evidence="2" type="ORF">NDO55_08555</name>
</gene>
<evidence type="ECO:0000259" key="1">
    <source>
        <dbReference type="PROSITE" id="PS51184"/>
    </source>
</evidence>
<organism evidence="2 3">
    <name type="scientific">Sphingomicrobium sediminis</name>
    <dbReference type="NCBI Taxonomy" id="2950949"/>
    <lineage>
        <taxon>Bacteria</taxon>
        <taxon>Pseudomonadati</taxon>
        <taxon>Pseudomonadota</taxon>
        <taxon>Alphaproteobacteria</taxon>
        <taxon>Sphingomonadales</taxon>
        <taxon>Sphingomonadaceae</taxon>
        <taxon>Sphingomicrobium</taxon>
    </lineage>
</organism>
<dbReference type="Proteomes" id="UP001155128">
    <property type="component" value="Unassembled WGS sequence"/>
</dbReference>
<feature type="domain" description="JmjC" evidence="1">
    <location>
        <begin position="181"/>
        <end position="326"/>
    </location>
</feature>